<accession>A0ABW4BI82</accession>
<sequence length="270" mass="30533">MKIPAYLQSSSVKLDDDDIELLKSFAKKNSIDLNERFFSLGNLTQSKSPVVMGFGNSINGTTEERARYNALREACGDIQKLHEFQEFFNQLNQFHSLRLAVTNTGRTFDEDLDITLKVPKGTVVRHSKLPVPGQSIISEFTGNRAVEYLFGLTATACIETYDSGYPSVPTLPSPSLSFPMLQRSQADVYQENLEEYQSNINSLFQYEYFSESDFDLVRFHIGYLKQHSSMWFPTVLIFSGQLEQIEYSVSSKHAPDEVKGSFTINLGGQQ</sequence>
<gene>
    <name evidence="1" type="ORF">ACFQ41_10345</name>
</gene>
<dbReference type="EMBL" id="JBHTOA010000038">
    <property type="protein sequence ID" value="MFD1399706.1"/>
    <property type="molecule type" value="Genomic_DNA"/>
</dbReference>
<keyword evidence="2" id="KW-1185">Reference proteome</keyword>
<evidence type="ECO:0000313" key="2">
    <source>
        <dbReference type="Proteomes" id="UP001597199"/>
    </source>
</evidence>
<name>A0ABW4BI82_9LACO</name>
<reference evidence="2" key="1">
    <citation type="journal article" date="2019" name="Int. J. Syst. Evol. Microbiol.">
        <title>The Global Catalogue of Microorganisms (GCM) 10K type strain sequencing project: providing services to taxonomists for standard genome sequencing and annotation.</title>
        <authorList>
            <consortium name="The Broad Institute Genomics Platform"/>
            <consortium name="The Broad Institute Genome Sequencing Center for Infectious Disease"/>
            <person name="Wu L."/>
            <person name="Ma J."/>
        </authorList>
    </citation>
    <scope>NUCLEOTIDE SEQUENCE [LARGE SCALE GENOMIC DNA]</scope>
    <source>
        <strain evidence="2">CCM 9110</strain>
    </source>
</reference>
<evidence type="ECO:0000313" key="1">
    <source>
        <dbReference type="EMBL" id="MFD1399706.1"/>
    </source>
</evidence>
<evidence type="ECO:0008006" key="3">
    <source>
        <dbReference type="Google" id="ProtNLM"/>
    </source>
</evidence>
<organism evidence="1 2">
    <name type="scientific">Lacticaseibacillus suilingensis</name>
    <dbReference type="NCBI Taxonomy" id="2799577"/>
    <lineage>
        <taxon>Bacteria</taxon>
        <taxon>Bacillati</taxon>
        <taxon>Bacillota</taxon>
        <taxon>Bacilli</taxon>
        <taxon>Lactobacillales</taxon>
        <taxon>Lactobacillaceae</taxon>
        <taxon>Lacticaseibacillus</taxon>
    </lineage>
</organism>
<proteinExistence type="predicted"/>
<dbReference type="Proteomes" id="UP001597199">
    <property type="component" value="Unassembled WGS sequence"/>
</dbReference>
<dbReference type="RefSeq" id="WP_204119923.1">
    <property type="nucleotide sequence ID" value="NZ_BOLV01000053.1"/>
</dbReference>
<protein>
    <recommendedName>
        <fullName evidence="3">YcaO domain-containing protein</fullName>
    </recommendedName>
</protein>
<comment type="caution">
    <text evidence="1">The sequence shown here is derived from an EMBL/GenBank/DDBJ whole genome shotgun (WGS) entry which is preliminary data.</text>
</comment>